<dbReference type="EMBL" id="LJGW01000352">
    <property type="protein sequence ID" value="OEV09681.1"/>
    <property type="molecule type" value="Genomic_DNA"/>
</dbReference>
<keyword evidence="2" id="KW-1185">Reference proteome</keyword>
<dbReference type="AlphaFoldDB" id="A0A1E7L0M0"/>
<organism evidence="1 2">
    <name type="scientific">Streptomyces nanshensis</name>
    <dbReference type="NCBI Taxonomy" id="518642"/>
    <lineage>
        <taxon>Bacteria</taxon>
        <taxon>Bacillati</taxon>
        <taxon>Actinomycetota</taxon>
        <taxon>Actinomycetes</taxon>
        <taxon>Kitasatosporales</taxon>
        <taxon>Streptomycetaceae</taxon>
        <taxon>Streptomyces</taxon>
    </lineage>
</organism>
<dbReference type="SUPFAM" id="SSF53335">
    <property type="entry name" value="S-adenosyl-L-methionine-dependent methyltransferases"/>
    <property type="match status" value="1"/>
</dbReference>
<evidence type="ECO:0000313" key="2">
    <source>
        <dbReference type="Proteomes" id="UP000176005"/>
    </source>
</evidence>
<comment type="caution">
    <text evidence="1">The sequence shown here is derived from an EMBL/GenBank/DDBJ whole genome shotgun (WGS) entry which is preliminary data.</text>
</comment>
<accession>A0A1E7L0M0</accession>
<dbReference type="RefSeq" id="WP_070018442.1">
    <property type="nucleotide sequence ID" value="NZ_LJGW01000352.1"/>
</dbReference>
<dbReference type="Proteomes" id="UP000176005">
    <property type="component" value="Unassembled WGS sequence"/>
</dbReference>
<dbReference type="PATRIC" id="fig|518642.10.peg.5080"/>
<dbReference type="GO" id="GO:0032259">
    <property type="term" value="P:methylation"/>
    <property type="evidence" value="ECO:0007669"/>
    <property type="project" value="UniProtKB-KW"/>
</dbReference>
<evidence type="ECO:0000313" key="1">
    <source>
        <dbReference type="EMBL" id="OEV09681.1"/>
    </source>
</evidence>
<gene>
    <name evidence="1" type="ORF">AN218_20955</name>
</gene>
<protein>
    <submittedName>
        <fullName evidence="1">Methyltransferase</fullName>
    </submittedName>
</protein>
<keyword evidence="1" id="KW-0489">Methyltransferase</keyword>
<name>A0A1E7L0M0_9ACTN</name>
<proteinExistence type="predicted"/>
<dbReference type="InterPro" id="IPR029063">
    <property type="entry name" value="SAM-dependent_MTases_sf"/>
</dbReference>
<dbReference type="GO" id="GO:0008168">
    <property type="term" value="F:methyltransferase activity"/>
    <property type="evidence" value="ECO:0007669"/>
    <property type="project" value="UniProtKB-KW"/>
</dbReference>
<dbReference type="PIRSF" id="PIRSF017393">
    <property type="entry name" value="MTase_SAV2177"/>
    <property type="match status" value="1"/>
</dbReference>
<reference evidence="1 2" key="1">
    <citation type="journal article" date="2016" name="Front. Microbiol.">
        <title>Comparative Genomics Analysis of Streptomyces Species Reveals Their Adaptation to the Marine Environment and Their Diversity at the Genomic Level.</title>
        <authorList>
            <person name="Tian X."/>
            <person name="Zhang Z."/>
            <person name="Yang T."/>
            <person name="Chen M."/>
            <person name="Li J."/>
            <person name="Chen F."/>
            <person name="Yang J."/>
            <person name="Li W."/>
            <person name="Zhang B."/>
            <person name="Zhang Z."/>
            <person name="Wu J."/>
            <person name="Zhang C."/>
            <person name="Long L."/>
            <person name="Xiao J."/>
        </authorList>
    </citation>
    <scope>NUCLEOTIDE SEQUENCE [LARGE SCALE GENOMIC DNA]</scope>
    <source>
        <strain evidence="1 2">SCSIO 10429</strain>
    </source>
</reference>
<dbReference type="Pfam" id="PF04672">
    <property type="entry name" value="Methyltransf_19"/>
    <property type="match status" value="1"/>
</dbReference>
<dbReference type="InterPro" id="IPR006764">
    <property type="entry name" value="SAM_dep_MeTrfase_SAV2177_type"/>
</dbReference>
<dbReference type="Gene3D" id="3.40.50.150">
    <property type="entry name" value="Vaccinia Virus protein VP39"/>
    <property type="match status" value="1"/>
</dbReference>
<keyword evidence="1" id="KW-0808">Transferase</keyword>
<sequence length="268" mass="29779">MTGSGARQPAPIDTSKAHSARMYDYYLGGKDWYPVDEEAAEKVKEVFPFIVLGARANRDFMHRATRTLASEYGVRQFVDIGTGIPTEPNLHQVAQAVAPESRVVYADNDPTVLEYTDALMRGTPEGRTAYVHADLRQDSVLDAPGLREVIDLEQPLALSMLAVTHFLPDEHKPQEIVRAMVERLAPGSFLVLSHATPDFNPAAQKAVEVYRQSGTPAQIRPKSEVLRFFEGTELIEPGLTTTHRWRPDEDSGITDEDAFFYAGIGRKP</sequence>